<feature type="transmembrane region" description="Helical" evidence="1">
    <location>
        <begin position="186"/>
        <end position="205"/>
    </location>
</feature>
<name>A0A075JVN0_9GAMM</name>
<keyword evidence="1" id="KW-0812">Transmembrane</keyword>
<evidence type="ECO:0000313" key="2">
    <source>
        <dbReference type="EMBL" id="AIF45984.1"/>
    </source>
</evidence>
<dbReference type="HOGENOM" id="CLU_1281505_0_0_6"/>
<evidence type="ECO:0000256" key="1">
    <source>
        <dbReference type="SAM" id="Phobius"/>
    </source>
</evidence>
<feature type="transmembrane region" description="Helical" evidence="1">
    <location>
        <begin position="112"/>
        <end position="137"/>
    </location>
</feature>
<gene>
    <name evidence="2" type="ORF">HY57_01230</name>
</gene>
<feature type="transmembrane region" description="Helical" evidence="1">
    <location>
        <begin position="50"/>
        <end position="69"/>
    </location>
</feature>
<reference evidence="2 3" key="1">
    <citation type="submission" date="2014-07" db="EMBL/GenBank/DDBJ databases">
        <title>Complete Genome Sequence of Dyella japonica Strain A8 Isolated from Malaysian Tropical Soil.</title>
        <authorList>
            <person name="Hui R.K.H."/>
            <person name="Chen J.-W."/>
            <person name="Chan K.-G."/>
            <person name="Leung F.C.C."/>
        </authorList>
    </citation>
    <scope>NUCLEOTIDE SEQUENCE [LARGE SCALE GENOMIC DNA]</scope>
    <source>
        <strain evidence="2 3">A8</strain>
    </source>
</reference>
<evidence type="ECO:0000313" key="3">
    <source>
        <dbReference type="Proteomes" id="UP000027987"/>
    </source>
</evidence>
<proteinExistence type="predicted"/>
<dbReference type="Proteomes" id="UP000027987">
    <property type="component" value="Chromosome"/>
</dbReference>
<dbReference type="AlphaFoldDB" id="A0A075JVN0"/>
<sequence>MKPLLLRDILAIIGASAYVLIFFKIGNLLYGEIQLFAARILRQAVQVSVGGALESLAYMAGALMVGLIARRRGFVYGAAIPVVVQACLYVWYGPMGHTNIPPELRERYPYPFWLYFFPIFAWVIQTGIGGVAGVLLAKWASEGAERNRYRFLLAAALVIPQVAAWCYLTHAIMWGSDSYPLQTIEFIPATIVFLLVGYASIRNIIKNSAPLPSTA</sequence>
<dbReference type="PATRIC" id="fig|1217721.7.peg.258"/>
<dbReference type="STRING" id="1217721.HY57_01230"/>
<dbReference type="KEGG" id="dja:HY57_01230"/>
<feature type="transmembrane region" description="Helical" evidence="1">
    <location>
        <begin position="149"/>
        <end position="174"/>
    </location>
</feature>
<dbReference type="RefSeq" id="WP_038579195.1">
    <property type="nucleotide sequence ID" value="NZ_CP008884.1"/>
</dbReference>
<accession>A0A075JVN0</accession>
<dbReference type="EMBL" id="CP008884">
    <property type="protein sequence ID" value="AIF45984.1"/>
    <property type="molecule type" value="Genomic_DNA"/>
</dbReference>
<feature type="transmembrane region" description="Helical" evidence="1">
    <location>
        <begin position="74"/>
        <end position="92"/>
    </location>
</feature>
<organism evidence="2 3">
    <name type="scientific">Dyella japonica A8</name>
    <dbReference type="NCBI Taxonomy" id="1217721"/>
    <lineage>
        <taxon>Bacteria</taxon>
        <taxon>Pseudomonadati</taxon>
        <taxon>Pseudomonadota</taxon>
        <taxon>Gammaproteobacteria</taxon>
        <taxon>Lysobacterales</taxon>
        <taxon>Rhodanobacteraceae</taxon>
        <taxon>Dyella</taxon>
    </lineage>
</organism>
<protein>
    <submittedName>
        <fullName evidence="2">Uncharacterized protein</fullName>
    </submittedName>
</protein>
<keyword evidence="1" id="KW-0472">Membrane</keyword>
<keyword evidence="3" id="KW-1185">Reference proteome</keyword>
<feature type="transmembrane region" description="Helical" evidence="1">
    <location>
        <begin position="9"/>
        <end position="30"/>
    </location>
</feature>
<keyword evidence="1" id="KW-1133">Transmembrane helix</keyword>